<dbReference type="InterPro" id="IPR023380">
    <property type="entry name" value="DsbB-like_sf"/>
</dbReference>
<keyword evidence="4 5" id="KW-0472">Membrane</keyword>
<evidence type="ECO:0000256" key="2">
    <source>
        <dbReference type="ARBA" id="ARBA00022692"/>
    </source>
</evidence>
<keyword evidence="2 5" id="KW-0812">Transmembrane</keyword>
<feature type="transmembrane region" description="Helical" evidence="5">
    <location>
        <begin position="46"/>
        <end position="64"/>
    </location>
</feature>
<dbReference type="InterPro" id="IPR024199">
    <property type="entry name" value="Uncharacterised_DsbB"/>
</dbReference>
<evidence type="ECO:0000256" key="3">
    <source>
        <dbReference type="ARBA" id="ARBA00022989"/>
    </source>
</evidence>
<keyword evidence="3 5" id="KW-1133">Transmembrane helix</keyword>
<evidence type="ECO:0000256" key="4">
    <source>
        <dbReference type="ARBA" id="ARBA00023136"/>
    </source>
</evidence>
<dbReference type="GO" id="GO:0016020">
    <property type="term" value="C:membrane"/>
    <property type="evidence" value="ECO:0007669"/>
    <property type="project" value="UniProtKB-SubCell"/>
</dbReference>
<organism evidence="6 7">
    <name type="scientific">Chelatococcus reniformis</name>
    <dbReference type="NCBI Taxonomy" id="1494448"/>
    <lineage>
        <taxon>Bacteria</taxon>
        <taxon>Pseudomonadati</taxon>
        <taxon>Pseudomonadota</taxon>
        <taxon>Alphaproteobacteria</taxon>
        <taxon>Hyphomicrobiales</taxon>
        <taxon>Chelatococcaceae</taxon>
        <taxon>Chelatococcus</taxon>
    </lineage>
</organism>
<sequence length="171" mass="18109">MTTPFDIPRTAAMLVCAGAVATITAVFVFQYGLGYQPCQLCYYQRLPYYVGIPLALIAAGLPRAQARARAIALGLLALVFLVSAGLAIHHAGVEWKWWAGPAGCAAAADQSGSIDDFMKQLNSVRVVSCTDAAWRFLGLSMAGWNAVVSLILAAIAFLGARRPAAVRGLPR</sequence>
<evidence type="ECO:0008006" key="8">
    <source>
        <dbReference type="Google" id="ProtNLM"/>
    </source>
</evidence>
<dbReference type="RefSeq" id="WP_244641663.1">
    <property type="nucleotide sequence ID" value="NZ_BMGG01000001.1"/>
</dbReference>
<accession>A0A916X7K4</accession>
<proteinExistence type="predicted"/>
<dbReference type="SUPFAM" id="SSF158442">
    <property type="entry name" value="DsbB-like"/>
    <property type="match status" value="1"/>
</dbReference>
<reference evidence="6" key="1">
    <citation type="journal article" date="2014" name="Int. J. Syst. Evol. Microbiol.">
        <title>Complete genome sequence of Corynebacterium casei LMG S-19264T (=DSM 44701T), isolated from a smear-ripened cheese.</title>
        <authorList>
            <consortium name="US DOE Joint Genome Institute (JGI-PGF)"/>
            <person name="Walter F."/>
            <person name="Albersmeier A."/>
            <person name="Kalinowski J."/>
            <person name="Ruckert C."/>
        </authorList>
    </citation>
    <scope>NUCLEOTIDE SEQUENCE</scope>
    <source>
        <strain evidence="6">CGMCC 1.12919</strain>
    </source>
</reference>
<gene>
    <name evidence="6" type="ORF">GCM10010994_01650</name>
</gene>
<evidence type="ECO:0000256" key="1">
    <source>
        <dbReference type="ARBA" id="ARBA00004141"/>
    </source>
</evidence>
<dbReference type="InterPro" id="IPR003752">
    <property type="entry name" value="DiS_bond_form_DsbB/BdbC"/>
</dbReference>
<dbReference type="EMBL" id="BMGG01000001">
    <property type="protein sequence ID" value="GGC46163.1"/>
    <property type="molecule type" value="Genomic_DNA"/>
</dbReference>
<evidence type="ECO:0000256" key="5">
    <source>
        <dbReference type="SAM" id="Phobius"/>
    </source>
</evidence>
<feature type="transmembrane region" description="Helical" evidence="5">
    <location>
        <begin position="71"/>
        <end position="91"/>
    </location>
</feature>
<comment type="caution">
    <text evidence="6">The sequence shown here is derived from an EMBL/GenBank/DDBJ whole genome shotgun (WGS) entry which is preliminary data.</text>
</comment>
<dbReference type="Proteomes" id="UP000637002">
    <property type="component" value="Unassembled WGS sequence"/>
</dbReference>
<comment type="subcellular location">
    <subcellularLocation>
        <location evidence="1">Membrane</location>
        <topology evidence="1">Multi-pass membrane protein</topology>
    </subcellularLocation>
</comment>
<dbReference type="Pfam" id="PF02600">
    <property type="entry name" value="DsbB"/>
    <property type="match status" value="1"/>
</dbReference>
<dbReference type="AlphaFoldDB" id="A0A916X7K4"/>
<evidence type="ECO:0000313" key="7">
    <source>
        <dbReference type="Proteomes" id="UP000637002"/>
    </source>
</evidence>
<keyword evidence="7" id="KW-1185">Reference proteome</keyword>
<name>A0A916X7K4_9HYPH</name>
<evidence type="ECO:0000313" key="6">
    <source>
        <dbReference type="EMBL" id="GGC46163.1"/>
    </source>
</evidence>
<dbReference type="Gene3D" id="1.20.1550.10">
    <property type="entry name" value="DsbB-like"/>
    <property type="match status" value="1"/>
</dbReference>
<dbReference type="GO" id="GO:0006457">
    <property type="term" value="P:protein folding"/>
    <property type="evidence" value="ECO:0007669"/>
    <property type="project" value="InterPro"/>
</dbReference>
<reference evidence="6" key="2">
    <citation type="submission" date="2020-09" db="EMBL/GenBank/DDBJ databases">
        <authorList>
            <person name="Sun Q."/>
            <person name="Zhou Y."/>
        </authorList>
    </citation>
    <scope>NUCLEOTIDE SEQUENCE</scope>
    <source>
        <strain evidence="6">CGMCC 1.12919</strain>
    </source>
</reference>
<feature type="transmembrane region" description="Helical" evidence="5">
    <location>
        <begin position="12"/>
        <end position="34"/>
    </location>
</feature>
<dbReference type="PIRSF" id="PIRSF033913">
    <property type="entry name" value="S-S_format_DsbB"/>
    <property type="match status" value="1"/>
</dbReference>
<protein>
    <recommendedName>
        <fullName evidence="8">Disulfide bond formation protein B</fullName>
    </recommendedName>
</protein>
<dbReference type="GO" id="GO:0015035">
    <property type="term" value="F:protein-disulfide reductase activity"/>
    <property type="evidence" value="ECO:0007669"/>
    <property type="project" value="InterPro"/>
</dbReference>
<feature type="transmembrane region" description="Helical" evidence="5">
    <location>
        <begin position="141"/>
        <end position="160"/>
    </location>
</feature>